<proteinExistence type="predicted"/>
<dbReference type="Proteomes" id="UP001387293">
    <property type="component" value="Unassembled WGS sequence"/>
</dbReference>
<sequence>MTRNKLEKTERLAAEVRRQIGAEAMKRFLRTLPAFRTETDIPDRFGQLLDHLDRVEDGDVGWRRAVRID</sequence>
<comment type="caution">
    <text evidence="1">The sequence shown here is derived from an EMBL/GenBank/DDBJ whole genome shotgun (WGS) entry which is preliminary data.</text>
</comment>
<gene>
    <name evidence="1" type="ORF">O7A60_05675</name>
</gene>
<accession>A0ABU8KS24</accession>
<keyword evidence="2" id="KW-1185">Reference proteome</keyword>
<reference evidence="1 2" key="1">
    <citation type="submission" date="2022-12" db="EMBL/GenBank/DDBJ databases">
        <authorList>
            <person name="Muema E."/>
        </authorList>
    </citation>
    <scope>NUCLEOTIDE SEQUENCE [LARGE SCALE GENOMIC DNA]</scope>
    <source>
        <strain evidence="2">1326</strain>
    </source>
</reference>
<name>A0ABU8KS24_9HYPH</name>
<evidence type="ECO:0000313" key="2">
    <source>
        <dbReference type="Proteomes" id="UP001387293"/>
    </source>
</evidence>
<dbReference type="RefSeq" id="WP_027143052.1">
    <property type="nucleotide sequence ID" value="NZ_JAPYKS010000003.1"/>
</dbReference>
<evidence type="ECO:0000313" key="1">
    <source>
        <dbReference type="EMBL" id="MEI9408255.1"/>
    </source>
</evidence>
<dbReference type="EMBL" id="JAPYKS010000003">
    <property type="protein sequence ID" value="MEI9408255.1"/>
    <property type="molecule type" value="Genomic_DNA"/>
</dbReference>
<organism evidence="1 2">
    <name type="scientific">Mesorhizobium salmacidum</name>
    <dbReference type="NCBI Taxonomy" id="3015171"/>
    <lineage>
        <taxon>Bacteria</taxon>
        <taxon>Pseudomonadati</taxon>
        <taxon>Pseudomonadota</taxon>
        <taxon>Alphaproteobacteria</taxon>
        <taxon>Hyphomicrobiales</taxon>
        <taxon>Phyllobacteriaceae</taxon>
        <taxon>Mesorhizobium</taxon>
    </lineage>
</organism>
<protein>
    <submittedName>
        <fullName evidence="1">Uncharacterized protein</fullName>
    </submittedName>
</protein>